<dbReference type="PROSITE" id="PS00196">
    <property type="entry name" value="COPPER_BLUE"/>
    <property type="match status" value="1"/>
</dbReference>
<dbReference type="EMBL" id="CM000883">
    <property type="protein sequence ID" value="KQJ86399.1"/>
    <property type="molecule type" value="Genomic_DNA"/>
</dbReference>
<dbReference type="Gramene" id="KQJ86399">
    <property type="protein sequence ID" value="KQJ86399"/>
    <property type="gene ID" value="BRADI_4g05200v3"/>
</dbReference>
<feature type="transmembrane region" description="Helical" evidence="4">
    <location>
        <begin position="165"/>
        <end position="188"/>
    </location>
</feature>
<keyword evidence="3" id="KW-0325">Glycoprotein</keyword>
<dbReference type="InterPro" id="IPR028871">
    <property type="entry name" value="BlueCu_1_BS"/>
</dbReference>
<dbReference type="AlphaFoldDB" id="I1IHP1"/>
<reference evidence="7 8" key="1">
    <citation type="journal article" date="2010" name="Nature">
        <title>Genome sequencing and analysis of the model grass Brachypodium distachyon.</title>
        <authorList>
            <consortium name="International Brachypodium Initiative"/>
        </authorList>
    </citation>
    <scope>NUCLEOTIDE SEQUENCE [LARGE SCALE GENOMIC DNA]</scope>
    <source>
        <strain evidence="7 8">Bd21</strain>
    </source>
</reference>
<dbReference type="GO" id="GO:0046872">
    <property type="term" value="F:metal ion binding"/>
    <property type="evidence" value="ECO:0007669"/>
    <property type="project" value="UniProtKB-KW"/>
</dbReference>
<dbReference type="GeneID" id="100829219"/>
<evidence type="ECO:0000256" key="1">
    <source>
        <dbReference type="ARBA" id="ARBA00022723"/>
    </source>
</evidence>
<organism evidence="7">
    <name type="scientific">Brachypodium distachyon</name>
    <name type="common">Purple false brome</name>
    <name type="synonym">Trachynia distachya</name>
    <dbReference type="NCBI Taxonomy" id="15368"/>
    <lineage>
        <taxon>Eukaryota</taxon>
        <taxon>Viridiplantae</taxon>
        <taxon>Streptophyta</taxon>
        <taxon>Embryophyta</taxon>
        <taxon>Tracheophyta</taxon>
        <taxon>Spermatophyta</taxon>
        <taxon>Magnoliopsida</taxon>
        <taxon>Liliopsida</taxon>
        <taxon>Poales</taxon>
        <taxon>Poaceae</taxon>
        <taxon>BOP clade</taxon>
        <taxon>Pooideae</taxon>
        <taxon>Stipodae</taxon>
        <taxon>Brachypodieae</taxon>
        <taxon>Brachypodium</taxon>
    </lineage>
</organism>
<dbReference type="OrthoDB" id="2012800at2759"/>
<dbReference type="PANTHER" id="PTHR33021:SF466">
    <property type="entry name" value="OS08G0138100 PROTEIN"/>
    <property type="match status" value="1"/>
</dbReference>
<dbReference type="EnsemblPlants" id="KQJ86399">
    <property type="protein sequence ID" value="KQJ86399"/>
    <property type="gene ID" value="BRADI_4g05200v3"/>
</dbReference>
<dbReference type="Pfam" id="PF02298">
    <property type="entry name" value="Cu_bind_like"/>
    <property type="match status" value="1"/>
</dbReference>
<name>I1IHP1_BRADI</name>
<feature type="chain" id="PRO_5014095292" description="Phytocyanin domain-containing protein" evidence="5">
    <location>
        <begin position="22"/>
        <end position="189"/>
    </location>
</feature>
<evidence type="ECO:0000313" key="7">
    <source>
        <dbReference type="EMBL" id="KQJ86399.1"/>
    </source>
</evidence>
<dbReference type="HOGENOM" id="CLU_058719_2_3_1"/>
<dbReference type="eggNOG" id="ENOG502RZ1W">
    <property type="taxonomic scope" value="Eukaryota"/>
</dbReference>
<sequence>MATKALLLVAMAAAVLGTASGATHTVGAPGGSWDLQTNHGQWASTVKFRAGDQLVFKYARAAHNVLEVSKADYDACSNSSPLASFHTGNDVVPLPAAGNRYFICGVPGHCDGGMKVRVNVQAAASSTDAPLPAGRRALSPASAPLPSAITPAAGAQAVPPSSSAVAVSVGSVGLSLGGILAAAGLMVLY</sequence>
<keyword evidence="5" id="KW-0732">Signal</keyword>
<keyword evidence="4" id="KW-0812">Transmembrane</keyword>
<evidence type="ECO:0000313" key="8">
    <source>
        <dbReference type="EnsemblPlants" id="KQJ86399"/>
    </source>
</evidence>
<keyword evidence="1" id="KW-0479">Metal-binding</keyword>
<dbReference type="InterPro" id="IPR003245">
    <property type="entry name" value="Phytocyanin_dom"/>
</dbReference>
<dbReference type="GO" id="GO:0005886">
    <property type="term" value="C:plasma membrane"/>
    <property type="evidence" value="ECO:0000318"/>
    <property type="project" value="GO_Central"/>
</dbReference>
<feature type="signal peptide" evidence="5">
    <location>
        <begin position="1"/>
        <end position="21"/>
    </location>
</feature>
<dbReference type="Gene3D" id="2.60.40.420">
    <property type="entry name" value="Cupredoxins - blue copper proteins"/>
    <property type="match status" value="1"/>
</dbReference>
<dbReference type="PANTHER" id="PTHR33021">
    <property type="entry name" value="BLUE COPPER PROTEIN"/>
    <property type="match status" value="1"/>
</dbReference>
<dbReference type="CDD" id="cd04216">
    <property type="entry name" value="Phytocyanin"/>
    <property type="match status" value="1"/>
</dbReference>
<dbReference type="Proteomes" id="UP000008810">
    <property type="component" value="Chromosome 4"/>
</dbReference>
<dbReference type="FunFam" id="2.60.40.420:FF:000003">
    <property type="entry name" value="Blue copper"/>
    <property type="match status" value="1"/>
</dbReference>
<dbReference type="SUPFAM" id="SSF49503">
    <property type="entry name" value="Cupredoxins"/>
    <property type="match status" value="1"/>
</dbReference>
<dbReference type="GO" id="GO:0009055">
    <property type="term" value="F:electron transfer activity"/>
    <property type="evidence" value="ECO:0007669"/>
    <property type="project" value="InterPro"/>
</dbReference>
<dbReference type="PROSITE" id="PS51485">
    <property type="entry name" value="PHYTOCYANIN"/>
    <property type="match status" value="1"/>
</dbReference>
<protein>
    <recommendedName>
        <fullName evidence="6">Phytocyanin domain-containing protein</fullName>
    </recommendedName>
</protein>
<evidence type="ECO:0000256" key="2">
    <source>
        <dbReference type="ARBA" id="ARBA00023008"/>
    </source>
</evidence>
<keyword evidence="2" id="KW-0186">Copper</keyword>
<reference evidence="8" key="3">
    <citation type="submission" date="2018-08" db="UniProtKB">
        <authorList>
            <consortium name="EnsemblPlants"/>
        </authorList>
    </citation>
    <scope>IDENTIFICATION</scope>
    <source>
        <strain evidence="8">cv. Bd21</strain>
    </source>
</reference>
<dbReference type="InterPro" id="IPR039391">
    <property type="entry name" value="Phytocyanin-like"/>
</dbReference>
<reference evidence="7" key="2">
    <citation type="submission" date="2017-06" db="EMBL/GenBank/DDBJ databases">
        <title>WGS assembly of Brachypodium distachyon.</title>
        <authorList>
            <consortium name="The International Brachypodium Initiative"/>
            <person name="Lucas S."/>
            <person name="Harmon-Smith M."/>
            <person name="Lail K."/>
            <person name="Tice H."/>
            <person name="Grimwood J."/>
            <person name="Bruce D."/>
            <person name="Barry K."/>
            <person name="Shu S."/>
            <person name="Lindquist E."/>
            <person name="Wang M."/>
            <person name="Pitluck S."/>
            <person name="Vogel J.P."/>
            <person name="Garvin D.F."/>
            <person name="Mockler T.C."/>
            <person name="Schmutz J."/>
            <person name="Rokhsar D."/>
            <person name="Bevan M.W."/>
        </authorList>
    </citation>
    <scope>NUCLEOTIDE SEQUENCE</scope>
    <source>
        <strain evidence="7">Bd21</strain>
    </source>
</reference>
<feature type="domain" description="Phytocyanin" evidence="6">
    <location>
        <begin position="22"/>
        <end position="122"/>
    </location>
</feature>
<evidence type="ECO:0000256" key="5">
    <source>
        <dbReference type="SAM" id="SignalP"/>
    </source>
</evidence>
<dbReference type="RefSeq" id="XP_014758072.1">
    <property type="nucleotide sequence ID" value="XM_014902586.2"/>
</dbReference>
<dbReference type="KEGG" id="bdi:100829219"/>
<evidence type="ECO:0000256" key="4">
    <source>
        <dbReference type="SAM" id="Phobius"/>
    </source>
</evidence>
<evidence type="ECO:0000313" key="9">
    <source>
        <dbReference type="Proteomes" id="UP000008810"/>
    </source>
</evidence>
<dbReference type="FunCoup" id="I1IHP1">
    <property type="interactions" value="3"/>
</dbReference>
<evidence type="ECO:0000259" key="6">
    <source>
        <dbReference type="PROSITE" id="PS51485"/>
    </source>
</evidence>
<dbReference type="OMA" id="SINFRAG"/>
<dbReference type="STRING" id="15368.I1IHP1"/>
<gene>
    <name evidence="8" type="primary">LOC100829219</name>
    <name evidence="7" type="ORF">BRADI_4g05200v3</name>
</gene>
<accession>I1IHP1</accession>
<evidence type="ECO:0000256" key="3">
    <source>
        <dbReference type="ARBA" id="ARBA00023180"/>
    </source>
</evidence>
<keyword evidence="4" id="KW-1133">Transmembrane helix</keyword>
<proteinExistence type="predicted"/>
<keyword evidence="9" id="KW-1185">Reference proteome</keyword>
<keyword evidence="4" id="KW-0472">Membrane</keyword>
<dbReference type="InterPro" id="IPR008972">
    <property type="entry name" value="Cupredoxin"/>
</dbReference>